<evidence type="ECO:0000313" key="2">
    <source>
        <dbReference type="EMBL" id="QCI09173.1"/>
    </source>
</evidence>
<keyword evidence="2" id="KW-0934">Plastid</keyword>
<keyword evidence="1" id="KW-0472">Membrane</keyword>
<keyword evidence="1" id="KW-1133">Transmembrane helix</keyword>
<gene>
    <name evidence="2" type="primary">orf35</name>
</gene>
<geneLocation type="plastid" evidence="2"/>
<keyword evidence="1" id="KW-0812">Transmembrane</keyword>
<accession>A0A4D6X047</accession>
<feature type="transmembrane region" description="Helical" evidence="1">
    <location>
        <begin position="7"/>
        <end position="27"/>
    </location>
</feature>
<evidence type="ECO:0000256" key="1">
    <source>
        <dbReference type="SAM" id="Phobius"/>
    </source>
</evidence>
<reference evidence="2" key="1">
    <citation type="journal article" date="2019" name="Mol. Phylogenet. Evol.">
        <title>Morphological evolution and classification of the red algal order Ceramiales inferred using plastid phylogenomics.</title>
        <authorList>
            <person name="Diaz-Tapia P."/>
            <person name="Pasella M.M."/>
            <person name="Verbruggen H."/>
            <person name="Maggs C.A."/>
        </authorList>
    </citation>
    <scope>NUCLEOTIDE SEQUENCE</scope>
    <source>
        <strain evidence="2">PD1141</strain>
    </source>
</reference>
<proteinExistence type="predicted"/>
<protein>
    <submittedName>
        <fullName evidence="2">Uncharacterized protein</fullName>
    </submittedName>
</protein>
<reference evidence="2" key="2">
    <citation type="submission" date="2019-04" db="EMBL/GenBank/DDBJ databases">
        <authorList>
            <person name="Pasella M."/>
        </authorList>
    </citation>
    <scope>NUCLEOTIDE SEQUENCE</scope>
    <source>
        <strain evidence="2">PD1141</strain>
    </source>
</reference>
<name>A0A4D6X047_9FLOR</name>
<sequence length="35" mass="4396">MIYCKMFIIYYTFIFLSFFYSVAIYNFTVIKMNFI</sequence>
<dbReference type="AlphaFoldDB" id="A0A4D6X047"/>
<dbReference type="EMBL" id="MK814743">
    <property type="protein sequence ID" value="QCI09173.1"/>
    <property type="molecule type" value="Genomic_DNA"/>
</dbReference>
<organism evidence="2">
    <name type="scientific">Inkyuleea mariana</name>
    <dbReference type="NCBI Taxonomy" id="123988"/>
    <lineage>
        <taxon>Eukaryota</taxon>
        <taxon>Rhodophyta</taxon>
        <taxon>Florideophyceae</taxon>
        <taxon>Rhodymeniophycidae</taxon>
        <taxon>Ceramiales</taxon>
        <taxon>Ceramiaceae</taxon>
        <taxon>Inkyuleea</taxon>
    </lineage>
</organism>